<dbReference type="GO" id="GO:0009279">
    <property type="term" value="C:cell outer membrane"/>
    <property type="evidence" value="ECO:0007669"/>
    <property type="project" value="UniProtKB-SubCell"/>
</dbReference>
<dbReference type="Proteomes" id="UP000235916">
    <property type="component" value="Unassembled WGS sequence"/>
</dbReference>
<evidence type="ECO:0000256" key="2">
    <source>
        <dbReference type="ARBA" id="ARBA00022729"/>
    </source>
</evidence>
<feature type="chain" id="PRO_5018077710" description="Outer membrane protein beta-barrel domain-containing protein" evidence="4">
    <location>
        <begin position="49"/>
        <end position="211"/>
    </location>
</feature>
<evidence type="ECO:0000259" key="5">
    <source>
        <dbReference type="Pfam" id="PF13505"/>
    </source>
</evidence>
<evidence type="ECO:0000313" key="7">
    <source>
        <dbReference type="Proteomes" id="UP000235916"/>
    </source>
</evidence>
<dbReference type="AlphaFoldDB" id="A0A2N8KWN6"/>
<evidence type="ECO:0000313" key="6">
    <source>
        <dbReference type="EMBL" id="PND37869.1"/>
    </source>
</evidence>
<comment type="caution">
    <text evidence="6">The sequence shown here is derived from an EMBL/GenBank/DDBJ whole genome shotgun (WGS) entry which is preliminary data.</text>
</comment>
<evidence type="ECO:0000256" key="3">
    <source>
        <dbReference type="SAM" id="MobiDB-lite"/>
    </source>
</evidence>
<dbReference type="Pfam" id="PF13505">
    <property type="entry name" value="OMP_b-brl"/>
    <property type="match status" value="1"/>
</dbReference>
<feature type="domain" description="Outer membrane protein beta-barrel" evidence="5">
    <location>
        <begin position="35"/>
        <end position="211"/>
    </location>
</feature>
<sequence length="211" mass="22259">MKPCDAARLGGREGKEPTMTKNKNSKIALASISALALALGAASGAARAASSGDSGFYLSGDLGQSRNNLSSPTSPAVATDKRGTIYGISGGYQFNKHFATELSVQRLGTHGIGSTESKTTAYSLDAIGRLPVSDKFAVYGRLGASHLDRKFSGIDGQNAHGVGFKLGLGAEYALDKNWSLRTELTRYNKAPVASTYGEHMNTWTAGVKYRF</sequence>
<gene>
    <name evidence="6" type="ORF">C1O66_10250</name>
</gene>
<dbReference type="InterPro" id="IPR027385">
    <property type="entry name" value="Beta-barrel_OMP"/>
</dbReference>
<accession>A0A2N8KWN6</accession>
<feature type="region of interest" description="Disordered" evidence="3">
    <location>
        <begin position="1"/>
        <end position="20"/>
    </location>
</feature>
<dbReference type="SUPFAM" id="SSF56925">
    <property type="entry name" value="OMPA-like"/>
    <property type="match status" value="1"/>
</dbReference>
<protein>
    <recommendedName>
        <fullName evidence="5">Outer membrane protein beta-barrel domain-containing protein</fullName>
    </recommendedName>
</protein>
<proteinExistence type="predicted"/>
<reference evidence="6 7" key="1">
    <citation type="submission" date="2018-01" db="EMBL/GenBank/DDBJ databases">
        <title>Draft genome sequence of Paucibacter aquatile CR182 isolated from freshwater of the Nakdong River.</title>
        <authorList>
            <person name="Choi A."/>
            <person name="Chung E.J."/>
        </authorList>
    </citation>
    <scope>NUCLEOTIDE SEQUENCE [LARGE SCALE GENOMIC DNA]</scope>
    <source>
        <strain evidence="6 7">CR182</strain>
    </source>
</reference>
<feature type="signal peptide" evidence="4">
    <location>
        <begin position="1"/>
        <end position="48"/>
    </location>
</feature>
<organism evidence="6 7">
    <name type="scientific">Kinneretia aquatilis</name>
    <dbReference type="NCBI Taxonomy" id="2070761"/>
    <lineage>
        <taxon>Bacteria</taxon>
        <taxon>Pseudomonadati</taxon>
        <taxon>Pseudomonadota</taxon>
        <taxon>Betaproteobacteria</taxon>
        <taxon>Burkholderiales</taxon>
        <taxon>Sphaerotilaceae</taxon>
        <taxon>Roseateles</taxon>
    </lineage>
</organism>
<dbReference type="Gene3D" id="2.40.160.20">
    <property type="match status" value="1"/>
</dbReference>
<evidence type="ECO:0000256" key="1">
    <source>
        <dbReference type="ARBA" id="ARBA00004442"/>
    </source>
</evidence>
<keyword evidence="7" id="KW-1185">Reference proteome</keyword>
<evidence type="ECO:0000256" key="4">
    <source>
        <dbReference type="SAM" id="SignalP"/>
    </source>
</evidence>
<dbReference type="InterPro" id="IPR011250">
    <property type="entry name" value="OMP/PagP_B-barrel"/>
</dbReference>
<dbReference type="EMBL" id="POSP01000003">
    <property type="protein sequence ID" value="PND37869.1"/>
    <property type="molecule type" value="Genomic_DNA"/>
</dbReference>
<keyword evidence="2 4" id="KW-0732">Signal</keyword>
<comment type="subcellular location">
    <subcellularLocation>
        <location evidence="1">Cell outer membrane</location>
    </subcellularLocation>
</comment>
<name>A0A2N8KWN6_9BURK</name>